<dbReference type="EMBL" id="WJBE01000021">
    <property type="protein sequence ID" value="MBC3901164.1"/>
    <property type="molecule type" value="Genomic_DNA"/>
</dbReference>
<comment type="caution">
    <text evidence="4">The sequence shown here is derived from an EMBL/GenBank/DDBJ whole genome shotgun (WGS) entry which is preliminary data.</text>
</comment>
<evidence type="ECO:0000259" key="2">
    <source>
        <dbReference type="Pfam" id="PF18657"/>
    </source>
</evidence>
<sequence>MKKTKGIRLFLGLVLTIVLNVACFPIGVLAENEAEQGTLIPLIVFSSDPVYNGNPHVLATVNPAVDGPGLNPDLIEITYKGIQANGEAYPLSAIPPSAAGTYMVFAGYRGDEAYQSIDDKKEIKIKPIELKTTEFFTEKPIAKIYDGNTSVPENALKGLGNTGVIDADINVVVFNYKSANFLFKDVRPVNPNLIILKEMTISGEKGKNYIIVDENKVTKPLVSIDISLGANILPKPVEVLLAGQDKVYDGTPNLHDYQLSVIKTDLIQGEELGAFGAENFYPYYGEINIQQKDVGSYYVWATGGFYLYGIDGTNAENYIINNQTIVSKKKYDITPAAVTVIPAYVSKVQGEADPALTYTVWQDDSGDGFNKGLYADDVMFGSLEREAGEAVGSYDILLGSLNNANYRIILADGTDKFEIVKKEDAVAVYGGNDYSNGGNGATEKEAESPVPYMGIALLLLLLIAGAIFFGKNRLTKMD</sequence>
<gene>
    <name evidence="4" type="ORF">GH811_16245</name>
</gene>
<evidence type="ECO:0000313" key="5">
    <source>
        <dbReference type="Proteomes" id="UP000622405"/>
    </source>
</evidence>
<dbReference type="RefSeq" id="WP_186895231.1">
    <property type="nucleotide sequence ID" value="NZ_WJBE01000021.1"/>
</dbReference>
<feature type="domain" description="YDG" evidence="2">
    <location>
        <begin position="132"/>
        <end position="213"/>
    </location>
</feature>
<evidence type="ECO:0008006" key="6">
    <source>
        <dbReference type="Google" id="ProtNLM"/>
    </source>
</evidence>
<dbReference type="InterPro" id="IPR041286">
    <property type="entry name" value="MBG_2"/>
</dbReference>
<dbReference type="Proteomes" id="UP000622405">
    <property type="component" value="Unassembled WGS sequence"/>
</dbReference>
<organism evidence="4 5">
    <name type="scientific">Acetobacterium malicum</name>
    <dbReference type="NCBI Taxonomy" id="52692"/>
    <lineage>
        <taxon>Bacteria</taxon>
        <taxon>Bacillati</taxon>
        <taxon>Bacillota</taxon>
        <taxon>Clostridia</taxon>
        <taxon>Eubacteriales</taxon>
        <taxon>Eubacteriaceae</taxon>
        <taxon>Acetobacterium</taxon>
    </lineage>
</organism>
<accession>A0ABR6Z103</accession>
<evidence type="ECO:0000256" key="1">
    <source>
        <dbReference type="SAM" id="Phobius"/>
    </source>
</evidence>
<keyword evidence="5" id="KW-1185">Reference proteome</keyword>
<proteinExistence type="predicted"/>
<dbReference type="Pfam" id="PF18676">
    <property type="entry name" value="MBG_2"/>
    <property type="match status" value="1"/>
</dbReference>
<evidence type="ECO:0000259" key="3">
    <source>
        <dbReference type="Pfam" id="PF18676"/>
    </source>
</evidence>
<dbReference type="Pfam" id="PF18657">
    <property type="entry name" value="YDG"/>
    <property type="match status" value="1"/>
</dbReference>
<dbReference type="InterPro" id="IPR041248">
    <property type="entry name" value="YDG"/>
</dbReference>
<reference evidence="4 5" key="1">
    <citation type="journal article" date="2020" name="mSystems">
        <title>Defining Genomic and Predicted Metabolic Features of the Acetobacterium Genus.</title>
        <authorList>
            <person name="Ross D.E."/>
            <person name="Marshall C.W."/>
            <person name="Gulliver D."/>
            <person name="May H.D."/>
            <person name="Norman R.S."/>
        </authorList>
    </citation>
    <scope>NUCLEOTIDE SEQUENCE [LARGE SCALE GENOMIC DNA]</scope>
    <source>
        <strain evidence="4 5">DSM 4132</strain>
    </source>
</reference>
<feature type="transmembrane region" description="Helical" evidence="1">
    <location>
        <begin position="450"/>
        <end position="470"/>
    </location>
</feature>
<name>A0ABR6Z103_9FIRM</name>
<keyword evidence="1" id="KW-0472">Membrane</keyword>
<protein>
    <recommendedName>
        <fullName evidence="6">MBG domain-containing protein</fullName>
    </recommendedName>
</protein>
<evidence type="ECO:0000313" key="4">
    <source>
        <dbReference type="EMBL" id="MBC3901164.1"/>
    </source>
</evidence>
<keyword evidence="1" id="KW-0812">Transmembrane</keyword>
<feature type="domain" description="MBG" evidence="3">
    <location>
        <begin position="338"/>
        <end position="414"/>
    </location>
</feature>
<keyword evidence="1" id="KW-1133">Transmembrane helix</keyword>